<dbReference type="PANTHER" id="PTHR43126:SF1">
    <property type="entry name" value="D-ALANYL-D-ALANINE DIPEPTIDASE"/>
    <property type="match status" value="1"/>
</dbReference>
<keyword evidence="13" id="KW-1185">Reference proteome</keyword>
<dbReference type="SUPFAM" id="SSF55166">
    <property type="entry name" value="Hedgehog/DD-peptidase"/>
    <property type="match status" value="1"/>
</dbReference>
<name>A0A7U7I8V0_9GAMM</name>
<dbReference type="EMBL" id="CAJFCI010000039">
    <property type="protein sequence ID" value="CAD5107650.1"/>
    <property type="molecule type" value="Genomic_DNA"/>
</dbReference>
<dbReference type="InterPro" id="IPR000755">
    <property type="entry name" value="A_A_dipeptidase"/>
</dbReference>
<comment type="caution">
    <text evidence="12">The sequence shown here is derived from an EMBL/GenBank/DDBJ whole genome shotgun (WGS) entry which is preliminary data.</text>
</comment>
<dbReference type="HAMAP" id="MF_01924">
    <property type="entry name" value="A_A_dipeptidase"/>
    <property type="match status" value="1"/>
</dbReference>
<dbReference type="AlphaFoldDB" id="A0A7U7I8V0"/>
<keyword evidence="6 9" id="KW-0224">Dipeptidase</keyword>
<dbReference type="InterPro" id="IPR009045">
    <property type="entry name" value="Zn_M74/Hedgehog-like"/>
</dbReference>
<dbReference type="GO" id="GO:0071555">
    <property type="term" value="P:cell wall organization"/>
    <property type="evidence" value="ECO:0007669"/>
    <property type="project" value="UniProtKB-KW"/>
</dbReference>
<protein>
    <recommendedName>
        <fullName evidence="9 10">D-alanyl-D-alanine dipeptidase</fullName>
        <shortName evidence="9 10">D-Ala-D-Ala dipeptidase</shortName>
        <ecNumber evidence="9 10">3.4.13.22</ecNumber>
    </recommendedName>
</protein>
<keyword evidence="5 9" id="KW-0862">Zinc</keyword>
<keyword evidence="2 9" id="KW-0645">Protease</keyword>
<evidence type="ECO:0000256" key="5">
    <source>
        <dbReference type="ARBA" id="ARBA00022833"/>
    </source>
</evidence>
<evidence type="ECO:0000256" key="9">
    <source>
        <dbReference type="HAMAP-Rule" id="MF_01924"/>
    </source>
</evidence>
<accession>A0A7U7I8V0</accession>
<dbReference type="EC" id="3.4.13.22" evidence="9 10"/>
<comment type="cofactor">
    <cofactor evidence="9">
        <name>Zn(2+)</name>
        <dbReference type="ChEBI" id="CHEBI:29105"/>
    </cofactor>
    <text evidence="9">Binds 1 zinc ion per subunit.</text>
</comment>
<keyword evidence="3 9" id="KW-0479">Metal-binding</keyword>
<keyword evidence="4 9" id="KW-0378">Hydrolase</keyword>
<feature type="chain" id="PRO_5030676001" description="D-alanyl-D-alanine dipeptidase" evidence="11">
    <location>
        <begin position="24"/>
        <end position="227"/>
    </location>
</feature>
<dbReference type="CDD" id="cd14817">
    <property type="entry name" value="D-Ala-D-Ala_dipeptidase_VanX"/>
    <property type="match status" value="1"/>
</dbReference>
<feature type="binding site" evidence="9">
    <location>
        <position position="148"/>
    </location>
    <ligand>
        <name>Zn(2+)</name>
        <dbReference type="ChEBI" id="CHEBI:29105"/>
        <note>catalytic</note>
    </ligand>
</feature>
<evidence type="ECO:0000313" key="13">
    <source>
        <dbReference type="Proteomes" id="UP000583387"/>
    </source>
</evidence>
<dbReference type="GO" id="GO:0006508">
    <property type="term" value="P:proteolysis"/>
    <property type="evidence" value="ECO:0007669"/>
    <property type="project" value="UniProtKB-KW"/>
</dbReference>
<evidence type="ECO:0000256" key="6">
    <source>
        <dbReference type="ARBA" id="ARBA00022997"/>
    </source>
</evidence>
<proteinExistence type="inferred from homology"/>
<dbReference type="PANTHER" id="PTHR43126">
    <property type="entry name" value="D-ALANYL-D-ALANINE DIPEPTIDASE"/>
    <property type="match status" value="1"/>
</dbReference>
<evidence type="ECO:0000256" key="7">
    <source>
        <dbReference type="ARBA" id="ARBA00023049"/>
    </source>
</evidence>
<comment type="function">
    <text evidence="9 10">Catalyzes hydrolysis of the D-alanyl-D-alanine dipeptide.</text>
</comment>
<evidence type="ECO:0000256" key="3">
    <source>
        <dbReference type="ARBA" id="ARBA00022723"/>
    </source>
</evidence>
<feature type="active site" description="Proton donor/acceptor" evidence="9">
    <location>
        <position position="206"/>
    </location>
</feature>
<gene>
    <name evidence="12" type="primary">vanX</name>
    <name evidence="9" type="synonym">ddpX</name>
    <name evidence="12" type="ORF">PSEWESI4_01923</name>
</gene>
<dbReference type="Pfam" id="PF01427">
    <property type="entry name" value="Peptidase_M15"/>
    <property type="match status" value="1"/>
</dbReference>
<evidence type="ECO:0000256" key="2">
    <source>
        <dbReference type="ARBA" id="ARBA00022670"/>
    </source>
</evidence>
<reference evidence="12 13" key="1">
    <citation type="submission" date="2020-08" db="EMBL/GenBank/DDBJ databases">
        <authorList>
            <person name="Criscuolo A."/>
        </authorList>
    </citation>
    <scope>NUCLEOTIDE SEQUENCE [LARGE SCALE GENOMIC DNA]</scope>
    <source>
        <strain evidence="12">CIP111764</strain>
    </source>
</reference>
<feature type="site" description="Transition state stabilizer" evidence="9">
    <location>
        <position position="96"/>
    </location>
</feature>
<dbReference type="Gene3D" id="3.30.1380.10">
    <property type="match status" value="1"/>
</dbReference>
<evidence type="ECO:0000256" key="11">
    <source>
        <dbReference type="SAM" id="SignalP"/>
    </source>
</evidence>
<dbReference type="PROSITE" id="PS51257">
    <property type="entry name" value="PROKAR_LIPOPROTEIN"/>
    <property type="match status" value="1"/>
</dbReference>
<feature type="binding site" evidence="9">
    <location>
        <position position="141"/>
    </location>
    <ligand>
        <name>Zn(2+)</name>
        <dbReference type="ChEBI" id="CHEBI:29105"/>
        <note>catalytic</note>
    </ligand>
</feature>
<evidence type="ECO:0000256" key="1">
    <source>
        <dbReference type="ARBA" id="ARBA00001362"/>
    </source>
</evidence>
<dbReference type="GO" id="GO:0008237">
    <property type="term" value="F:metallopeptidase activity"/>
    <property type="evidence" value="ECO:0007669"/>
    <property type="project" value="UniProtKB-KW"/>
</dbReference>
<evidence type="ECO:0000256" key="4">
    <source>
        <dbReference type="ARBA" id="ARBA00022801"/>
    </source>
</evidence>
<evidence type="ECO:0000256" key="10">
    <source>
        <dbReference type="PIRNR" id="PIRNR026671"/>
    </source>
</evidence>
<dbReference type="GO" id="GO:0008270">
    <property type="term" value="F:zinc ion binding"/>
    <property type="evidence" value="ECO:0007669"/>
    <property type="project" value="UniProtKB-UniRule"/>
</dbReference>
<dbReference type="Proteomes" id="UP000583387">
    <property type="component" value="Unassembled WGS sequence"/>
</dbReference>
<dbReference type="GO" id="GO:0160237">
    <property type="term" value="F:D-Ala-D-Ala dipeptidase activity"/>
    <property type="evidence" value="ECO:0007669"/>
    <property type="project" value="UniProtKB-EC"/>
</dbReference>
<evidence type="ECO:0000256" key="8">
    <source>
        <dbReference type="ARBA" id="ARBA00023316"/>
    </source>
</evidence>
<evidence type="ECO:0000313" key="12">
    <source>
        <dbReference type="EMBL" id="CAD5107650.1"/>
    </source>
</evidence>
<keyword evidence="11" id="KW-0732">Signal</keyword>
<comment type="similarity">
    <text evidence="9 10">Belongs to the peptidase M15D family.</text>
</comment>
<keyword evidence="8 10" id="KW-0961">Cell wall biogenesis/degradation</keyword>
<dbReference type="PIRSF" id="PIRSF026671">
    <property type="entry name" value="AA_dipeptidase"/>
    <property type="match status" value="1"/>
</dbReference>
<feature type="binding site" evidence="9">
    <location>
        <position position="209"/>
    </location>
    <ligand>
        <name>Zn(2+)</name>
        <dbReference type="ChEBI" id="CHEBI:29105"/>
        <note>catalytic</note>
    </ligand>
</feature>
<sequence>MKMKKPQTFALLLALLLLLAACATQRPDGFVHLDQMLRSATYDVRYYNGDNFVGTRIDGYEAGRVLLSREAASALAAAEQELETESLRLKIFDGYRPQLAVEHFKRWAADPHDTRMKDRFYPDLEKQDLFRLGYIAERSGHSRGSTVDLTLADAGTGQELDMGSPFDFFGPISHHDTPLITPQQARNRERLRNLMIRHGFRPYAEEWWHYTLENEPYPDSYFDFPVR</sequence>
<comment type="catalytic activity">
    <reaction evidence="1 9 10">
        <text>D-alanyl-D-alanine + H2O = 2 D-alanine</text>
        <dbReference type="Rhea" id="RHEA:20661"/>
        <dbReference type="ChEBI" id="CHEBI:15377"/>
        <dbReference type="ChEBI" id="CHEBI:57416"/>
        <dbReference type="ChEBI" id="CHEBI:57822"/>
        <dbReference type="EC" id="3.4.13.22"/>
    </reaction>
</comment>
<feature type="signal peptide" evidence="11">
    <location>
        <begin position="1"/>
        <end position="23"/>
    </location>
</feature>
<keyword evidence="7 9" id="KW-0482">Metalloprotease</keyword>
<organism evidence="12 13">
    <name type="scientific">Zestomonas carbonaria</name>
    <dbReference type="NCBI Taxonomy" id="2762745"/>
    <lineage>
        <taxon>Bacteria</taxon>
        <taxon>Pseudomonadati</taxon>
        <taxon>Pseudomonadota</taxon>
        <taxon>Gammaproteobacteria</taxon>
        <taxon>Pseudomonadales</taxon>
        <taxon>Pseudomonadaceae</taxon>
        <taxon>Zestomonas</taxon>
    </lineage>
</organism>